<keyword evidence="9" id="KW-0143">Chaperone</keyword>
<keyword evidence="7 11" id="KW-0482">Metalloprotease</keyword>
<dbReference type="SMART" id="SM00235">
    <property type="entry name" value="ZnMc"/>
    <property type="match status" value="1"/>
</dbReference>
<comment type="cofactor">
    <cofactor evidence="11 12">
        <name>Zn(2+)</name>
        <dbReference type="ChEBI" id="CHEBI:29105"/>
    </cofactor>
    <text evidence="11 12">Binds 1 zinc ion per subunit.</text>
</comment>
<dbReference type="InterPro" id="IPR000859">
    <property type="entry name" value="CUB_dom"/>
</dbReference>
<organism evidence="15 16">
    <name type="scientific">Steinernema hermaphroditum</name>
    <dbReference type="NCBI Taxonomy" id="289476"/>
    <lineage>
        <taxon>Eukaryota</taxon>
        <taxon>Metazoa</taxon>
        <taxon>Ecdysozoa</taxon>
        <taxon>Nematoda</taxon>
        <taxon>Chromadorea</taxon>
        <taxon>Rhabditida</taxon>
        <taxon>Tylenchina</taxon>
        <taxon>Panagrolaimomorpha</taxon>
        <taxon>Strongyloidoidea</taxon>
        <taxon>Steinernematidae</taxon>
        <taxon>Steinernema</taxon>
    </lineage>
</organism>
<dbReference type="Proteomes" id="UP001175271">
    <property type="component" value="Unassembled WGS sequence"/>
</dbReference>
<evidence type="ECO:0000256" key="9">
    <source>
        <dbReference type="ARBA" id="ARBA00023186"/>
    </source>
</evidence>
<dbReference type="InterPro" id="IPR040815">
    <property type="entry name" value="Nas2_N"/>
</dbReference>
<evidence type="ECO:0000256" key="6">
    <source>
        <dbReference type="ARBA" id="ARBA00022833"/>
    </source>
</evidence>
<feature type="chain" id="PRO_5041482068" description="Metalloendopeptidase" evidence="12">
    <location>
        <begin position="17"/>
        <end position="803"/>
    </location>
</feature>
<feature type="active site" evidence="11">
    <location>
        <position position="245"/>
    </location>
</feature>
<dbReference type="EC" id="3.4.24.-" evidence="12"/>
<dbReference type="Pfam" id="PF18265">
    <property type="entry name" value="Nas2_N"/>
    <property type="match status" value="1"/>
</dbReference>
<dbReference type="CDD" id="cd04280">
    <property type="entry name" value="ZnMc_astacin_like"/>
    <property type="match status" value="1"/>
</dbReference>
<keyword evidence="16" id="KW-1185">Reference proteome</keyword>
<comment type="similarity">
    <text evidence="1">Belongs to the proteasome subunit p27 family.</text>
</comment>
<dbReference type="Pfam" id="PF01400">
    <property type="entry name" value="Astacin"/>
    <property type="match status" value="1"/>
</dbReference>
<keyword evidence="5 11" id="KW-0378">Hydrolase</keyword>
<evidence type="ECO:0000256" key="11">
    <source>
        <dbReference type="PROSITE-ProRule" id="PRU01211"/>
    </source>
</evidence>
<accession>A0AA39HAK2</accession>
<dbReference type="PRINTS" id="PR00480">
    <property type="entry name" value="ASTACIN"/>
</dbReference>
<evidence type="ECO:0000256" key="3">
    <source>
        <dbReference type="ARBA" id="ARBA00022670"/>
    </source>
</evidence>
<evidence type="ECO:0000256" key="5">
    <source>
        <dbReference type="ARBA" id="ARBA00022801"/>
    </source>
</evidence>
<dbReference type="SUPFAM" id="SSF50156">
    <property type="entry name" value="PDZ domain-like"/>
    <property type="match status" value="1"/>
</dbReference>
<evidence type="ECO:0000256" key="12">
    <source>
        <dbReference type="RuleBase" id="RU361183"/>
    </source>
</evidence>
<feature type="domain" description="CUB" evidence="13">
    <location>
        <begin position="328"/>
        <end position="463"/>
    </location>
</feature>
<feature type="binding site" evidence="11">
    <location>
        <position position="254"/>
    </location>
    <ligand>
        <name>Zn(2+)</name>
        <dbReference type="ChEBI" id="CHEBI:29105"/>
        <note>catalytic</note>
    </ligand>
</feature>
<proteinExistence type="inferred from homology"/>
<dbReference type="PANTHER" id="PTHR10127:SF780">
    <property type="entry name" value="METALLOENDOPEPTIDASE"/>
    <property type="match status" value="1"/>
</dbReference>
<dbReference type="FunFam" id="2.30.42.10:FF:000107">
    <property type="entry name" value="26S proteasome non-ATPase regulatory subunit 9"/>
    <property type="match status" value="1"/>
</dbReference>
<evidence type="ECO:0000313" key="16">
    <source>
        <dbReference type="Proteomes" id="UP001175271"/>
    </source>
</evidence>
<dbReference type="InterPro" id="IPR035914">
    <property type="entry name" value="Sperma_CUB_dom_sf"/>
</dbReference>
<comment type="caution">
    <text evidence="15">The sequence shown here is derived from an EMBL/GenBank/DDBJ whole genome shotgun (WGS) entry which is preliminary data.</text>
</comment>
<comment type="caution">
    <text evidence="10">Lacks conserved residue(s) required for the propagation of feature annotation.</text>
</comment>
<evidence type="ECO:0000259" key="14">
    <source>
        <dbReference type="PROSITE" id="PS51864"/>
    </source>
</evidence>
<keyword evidence="12" id="KW-0732">Signal</keyword>
<keyword evidence="6 11" id="KW-0862">Zinc</keyword>
<dbReference type="AlphaFoldDB" id="A0AA39HAK2"/>
<evidence type="ECO:0000313" key="15">
    <source>
        <dbReference type="EMBL" id="KAK0402278.1"/>
    </source>
</evidence>
<dbReference type="SUPFAM" id="SSF55486">
    <property type="entry name" value="Metalloproteases ('zincins'), catalytic domain"/>
    <property type="match status" value="1"/>
</dbReference>
<keyword evidence="2" id="KW-0245">EGF-like domain</keyword>
<dbReference type="PROSITE" id="PS51864">
    <property type="entry name" value="ASTACIN"/>
    <property type="match status" value="1"/>
</dbReference>
<protein>
    <recommendedName>
        <fullName evidence="12">Metalloendopeptidase</fullName>
        <ecNumber evidence="12">3.4.24.-</ecNumber>
    </recommendedName>
</protein>
<evidence type="ECO:0000256" key="7">
    <source>
        <dbReference type="ARBA" id="ARBA00023049"/>
    </source>
</evidence>
<evidence type="ECO:0000256" key="4">
    <source>
        <dbReference type="ARBA" id="ARBA00022723"/>
    </source>
</evidence>
<dbReference type="InterPro" id="IPR001506">
    <property type="entry name" value="Peptidase_M12A"/>
</dbReference>
<feature type="signal peptide" evidence="12">
    <location>
        <begin position="1"/>
        <end position="16"/>
    </location>
</feature>
<evidence type="ECO:0000256" key="8">
    <source>
        <dbReference type="ARBA" id="ARBA00023157"/>
    </source>
</evidence>
<evidence type="ECO:0000256" key="1">
    <source>
        <dbReference type="ARBA" id="ARBA00005256"/>
    </source>
</evidence>
<dbReference type="GO" id="GO:0008270">
    <property type="term" value="F:zinc ion binding"/>
    <property type="evidence" value="ECO:0007669"/>
    <property type="project" value="UniProtKB-UniRule"/>
</dbReference>
<dbReference type="InterPro" id="IPR036034">
    <property type="entry name" value="PDZ_sf"/>
</dbReference>
<name>A0AA39HAK2_9BILA</name>
<dbReference type="Gene3D" id="6.10.140.1710">
    <property type="match status" value="1"/>
</dbReference>
<evidence type="ECO:0000259" key="13">
    <source>
        <dbReference type="PROSITE" id="PS01180"/>
    </source>
</evidence>
<dbReference type="Gene3D" id="2.30.42.10">
    <property type="match status" value="1"/>
</dbReference>
<dbReference type="InterPro" id="IPR006026">
    <property type="entry name" value="Peptidase_Metallo"/>
</dbReference>
<dbReference type="EMBL" id="JAUCMV010000004">
    <property type="protein sequence ID" value="KAK0402278.1"/>
    <property type="molecule type" value="Genomic_DNA"/>
</dbReference>
<dbReference type="GO" id="GO:0004222">
    <property type="term" value="F:metalloendopeptidase activity"/>
    <property type="evidence" value="ECO:0007669"/>
    <property type="project" value="UniProtKB-UniRule"/>
</dbReference>
<dbReference type="GO" id="GO:0006508">
    <property type="term" value="P:proteolysis"/>
    <property type="evidence" value="ECO:0007669"/>
    <property type="project" value="UniProtKB-KW"/>
</dbReference>
<dbReference type="PROSITE" id="PS01180">
    <property type="entry name" value="CUB"/>
    <property type="match status" value="1"/>
</dbReference>
<dbReference type="InterPro" id="IPR034035">
    <property type="entry name" value="Astacin-like_dom"/>
</dbReference>
<dbReference type="Gene3D" id="3.40.390.10">
    <property type="entry name" value="Collagenase (Catalytic Domain)"/>
    <property type="match status" value="1"/>
</dbReference>
<keyword evidence="3 11" id="KW-0645">Protease</keyword>
<dbReference type="InterPro" id="IPR024079">
    <property type="entry name" value="MetalloPept_cat_dom_sf"/>
</dbReference>
<gene>
    <name evidence="15" type="ORF">QR680_016245</name>
</gene>
<keyword evidence="8" id="KW-1015">Disulfide bond</keyword>
<dbReference type="SUPFAM" id="SSF49854">
    <property type="entry name" value="Spermadhesin, CUB domain"/>
    <property type="match status" value="1"/>
</dbReference>
<feature type="domain" description="Peptidase M12A" evidence="14">
    <location>
        <begin position="148"/>
        <end position="342"/>
    </location>
</feature>
<dbReference type="PANTHER" id="PTHR10127">
    <property type="entry name" value="DISCOIDIN, CUB, EGF, LAMININ , AND ZINC METALLOPROTEASE DOMAIN CONTAINING"/>
    <property type="match status" value="1"/>
</dbReference>
<feature type="binding site" evidence="11">
    <location>
        <position position="244"/>
    </location>
    <ligand>
        <name>Zn(2+)</name>
        <dbReference type="ChEBI" id="CHEBI:29105"/>
        <note>catalytic</note>
    </ligand>
</feature>
<feature type="binding site" evidence="11">
    <location>
        <position position="248"/>
    </location>
    <ligand>
        <name>Zn(2+)</name>
        <dbReference type="ChEBI" id="CHEBI:29105"/>
        <note>catalytic</note>
    </ligand>
</feature>
<dbReference type="Gene3D" id="2.60.120.290">
    <property type="entry name" value="Spermadhesin, CUB domain"/>
    <property type="match status" value="1"/>
</dbReference>
<reference evidence="15" key="1">
    <citation type="submission" date="2023-06" db="EMBL/GenBank/DDBJ databases">
        <title>Genomic analysis of the entomopathogenic nematode Steinernema hermaphroditum.</title>
        <authorList>
            <person name="Schwarz E.M."/>
            <person name="Heppert J.K."/>
            <person name="Baniya A."/>
            <person name="Schwartz H.T."/>
            <person name="Tan C.-H."/>
            <person name="Antoshechkin I."/>
            <person name="Sternberg P.W."/>
            <person name="Goodrich-Blair H."/>
            <person name="Dillman A.R."/>
        </authorList>
    </citation>
    <scope>NUCLEOTIDE SEQUENCE</scope>
    <source>
        <strain evidence="15">PS9179</strain>
        <tissue evidence="15">Whole animal</tissue>
    </source>
</reference>
<keyword evidence="4 11" id="KW-0479">Metal-binding</keyword>
<evidence type="ECO:0000256" key="2">
    <source>
        <dbReference type="ARBA" id="ARBA00022536"/>
    </source>
</evidence>
<sequence>MRILLVTLFVFSSADSFTLDRPKSDVQYTLIGSDGKPLKGKELFKKAHPNFRNIDEIASLIAEQKRKSAERLKNGASRKKNHTMSEYVQKLNPKPFFDEKPSISEINSALGLDEVLIAGDIAMTLEGVRSYFGIADNTSASGDRFKRQATDGGPGSLWSDGVPYNFDPNLNQRARDAIQAAITFWQTNTCVRFQQVDPENSPSYPVLVFIPGLGCWSDVGRESKKRQQELSIGRGCEDVETAAHEIGHALGFIHEQQRWDRDDFIWDGYDGQYGKNVKGYNVNFDKQYDYRGIMHYDDRSFAKDRTRPVMYAIDPAYQMTIGSGAIPNSGDVYEMNMLYSCYAGPYWQTLAINSQVGNGQDVVGDRVNPLKCTWHMTAPPGRKIQYQVKYVGFDSKEDALCRTQCRAGGLGIKGLEKTWMPEGMRFCCPAQYNNIMTTAANLLVVQPWNSFRYTDFTVQYKLVSLNTGTCPYAYQILSADGTRCYHTYVTELKYDSAKKLCANSDGIVSVDQAASDKAKLRGLISEKVKCALPRKTINGYWHGMSGGQCGIHDLKTQTTSYVDCNGAKVDSAMSGHRVTQLINELAAIDARLAEKEVAVREAQRSIFKMRNIRMKLSNELDVLVELDEIHNRQVVLKAEQDRHWEVMRKNRVDMLSPLVDENGDPIINIDVYAVTKARKHINLLAVEEEELANRKRALHERLHDGAAGRSSSEIPVVPRSSNNPFMRISSVAPQSPAAEEGIKEGDEIVQFGTLSGDNFENVENVVKMVNDSSEWSIPVTILRTIELKPRLLYGQGFLGCTFE</sequence>
<evidence type="ECO:0000256" key="10">
    <source>
        <dbReference type="PROSITE-ProRule" id="PRU00059"/>
    </source>
</evidence>